<sequence>MTAHDLGLHLPAGSQVLLTLSDAAHTAERLALSGGVSEQRTVEFQVHSAAPETHAGTATPARARVATTGETVWVCVQSGPIPASQSLQLALDIVGMLARSSVASVHVAAGARFKASRDAVHVLDLNGISAPDSGLPRLASPGLLQDDLVRAFVELVRLEGIPARVLVWPTVRNSPDSVAETSTAIAREIKRLYGIDVAVSDGSVRDSALEPMSLDAQKRSKFESLYV</sequence>
<dbReference type="EMBL" id="JADGIZ020000014">
    <property type="protein sequence ID" value="KAL2916899.1"/>
    <property type="molecule type" value="Genomic_DNA"/>
</dbReference>
<proteinExistence type="predicted"/>
<evidence type="ECO:0000313" key="1">
    <source>
        <dbReference type="EMBL" id="KAL2916899.1"/>
    </source>
</evidence>
<dbReference type="Proteomes" id="UP001527925">
    <property type="component" value="Unassembled WGS sequence"/>
</dbReference>
<gene>
    <name evidence="1" type="ORF">HK105_203678</name>
</gene>
<protein>
    <submittedName>
        <fullName evidence="1">Uncharacterized protein</fullName>
    </submittedName>
</protein>
<name>A0ABR4NBJ6_9FUNG</name>
<accession>A0ABR4NBJ6</accession>
<organism evidence="1 2">
    <name type="scientific">Polyrhizophydium stewartii</name>
    <dbReference type="NCBI Taxonomy" id="2732419"/>
    <lineage>
        <taxon>Eukaryota</taxon>
        <taxon>Fungi</taxon>
        <taxon>Fungi incertae sedis</taxon>
        <taxon>Chytridiomycota</taxon>
        <taxon>Chytridiomycota incertae sedis</taxon>
        <taxon>Chytridiomycetes</taxon>
        <taxon>Rhizophydiales</taxon>
        <taxon>Rhizophydiales incertae sedis</taxon>
        <taxon>Polyrhizophydium</taxon>
    </lineage>
</organism>
<evidence type="ECO:0000313" key="2">
    <source>
        <dbReference type="Proteomes" id="UP001527925"/>
    </source>
</evidence>
<keyword evidence="2" id="KW-1185">Reference proteome</keyword>
<reference evidence="1 2" key="1">
    <citation type="submission" date="2023-09" db="EMBL/GenBank/DDBJ databases">
        <title>Pangenome analysis of Batrachochytrium dendrobatidis and related Chytrids.</title>
        <authorList>
            <person name="Yacoub M.N."/>
            <person name="Stajich J.E."/>
            <person name="James T.Y."/>
        </authorList>
    </citation>
    <scope>NUCLEOTIDE SEQUENCE [LARGE SCALE GENOMIC DNA]</scope>
    <source>
        <strain evidence="1 2">JEL0888</strain>
    </source>
</reference>
<comment type="caution">
    <text evidence="1">The sequence shown here is derived from an EMBL/GenBank/DDBJ whole genome shotgun (WGS) entry which is preliminary data.</text>
</comment>